<comment type="similarity">
    <text evidence="5">Belongs to the transketolase family.</text>
</comment>
<keyword evidence="7" id="KW-0808">Transferase</keyword>
<keyword evidence="14" id="KW-1185">Reference proteome</keyword>
<dbReference type="Gene3D" id="3.40.50.970">
    <property type="match status" value="2"/>
</dbReference>
<dbReference type="InterPro" id="IPR020826">
    <property type="entry name" value="Transketolase_BS"/>
</dbReference>
<comment type="cofactor">
    <cofactor evidence="2">
        <name>Mn(2+)</name>
        <dbReference type="ChEBI" id="CHEBI:29035"/>
    </cofactor>
</comment>
<dbReference type="InterPro" id="IPR029061">
    <property type="entry name" value="THDP-binding"/>
</dbReference>
<dbReference type="PROSITE" id="PS00802">
    <property type="entry name" value="TRANSKETOLASE_2"/>
    <property type="match status" value="1"/>
</dbReference>
<reference evidence="13 14" key="1">
    <citation type="submission" date="2016-04" db="EMBL/GenBank/DDBJ databases">
        <authorList>
            <person name="Chen L."/>
            <person name="Zhuang W."/>
            <person name="Wang G."/>
        </authorList>
    </citation>
    <scope>NUCLEOTIDE SEQUENCE [LARGE SCALE GENOMIC DNA]</scope>
    <source>
        <strain evidence="14">GR20</strain>
    </source>
</reference>
<dbReference type="PANTHER" id="PTHR43195">
    <property type="entry name" value="TRANSKETOLASE"/>
    <property type="match status" value="1"/>
</dbReference>
<dbReference type="SUPFAM" id="SSF52922">
    <property type="entry name" value="TK C-terminal domain-like"/>
    <property type="match status" value="1"/>
</dbReference>
<dbReference type="NCBIfam" id="NF004559">
    <property type="entry name" value="PRK05899.2-5"/>
    <property type="match status" value="1"/>
</dbReference>
<dbReference type="CDD" id="cd02012">
    <property type="entry name" value="TPP_TK"/>
    <property type="match status" value="1"/>
</dbReference>
<dbReference type="Gene3D" id="3.40.50.920">
    <property type="match status" value="1"/>
</dbReference>
<evidence type="ECO:0000256" key="7">
    <source>
        <dbReference type="ARBA" id="ARBA00022679"/>
    </source>
</evidence>
<organism evidence="13 14">
    <name type="scientific">Niastella koreensis</name>
    <dbReference type="NCBI Taxonomy" id="354356"/>
    <lineage>
        <taxon>Bacteria</taxon>
        <taxon>Pseudomonadati</taxon>
        <taxon>Bacteroidota</taxon>
        <taxon>Chitinophagia</taxon>
        <taxon>Chitinophagales</taxon>
        <taxon>Chitinophagaceae</taxon>
        <taxon>Niastella</taxon>
    </lineage>
</organism>
<dbReference type="InterPro" id="IPR005475">
    <property type="entry name" value="Transketolase-like_Pyr-bd"/>
</dbReference>
<protein>
    <submittedName>
        <fullName evidence="13">Transketolase</fullName>
    </submittedName>
</protein>
<evidence type="ECO:0000256" key="6">
    <source>
        <dbReference type="ARBA" id="ARBA00011738"/>
    </source>
</evidence>
<evidence type="ECO:0000313" key="14">
    <source>
        <dbReference type="Proteomes" id="UP000192277"/>
    </source>
</evidence>
<evidence type="ECO:0000256" key="4">
    <source>
        <dbReference type="ARBA" id="ARBA00001964"/>
    </source>
</evidence>
<dbReference type="SMART" id="SM00861">
    <property type="entry name" value="Transket_pyr"/>
    <property type="match status" value="1"/>
</dbReference>
<evidence type="ECO:0000256" key="10">
    <source>
        <dbReference type="ARBA" id="ARBA00022842"/>
    </source>
</evidence>
<comment type="cofactor">
    <cofactor evidence="1">
        <name>Ca(2+)</name>
        <dbReference type="ChEBI" id="CHEBI:29108"/>
    </cofactor>
</comment>
<dbReference type="RefSeq" id="WP_041348500.1">
    <property type="nucleotide sequence ID" value="NZ_LWBO01000034.1"/>
</dbReference>
<evidence type="ECO:0000256" key="2">
    <source>
        <dbReference type="ARBA" id="ARBA00001936"/>
    </source>
</evidence>
<comment type="cofactor">
    <cofactor evidence="4">
        <name>thiamine diphosphate</name>
        <dbReference type="ChEBI" id="CHEBI:58937"/>
    </cofactor>
</comment>
<evidence type="ECO:0000256" key="8">
    <source>
        <dbReference type="ARBA" id="ARBA00022723"/>
    </source>
</evidence>
<keyword evidence="9" id="KW-0106">Calcium</keyword>
<feature type="domain" description="Transketolase-like pyrimidine-binding" evidence="12">
    <location>
        <begin position="309"/>
        <end position="472"/>
    </location>
</feature>
<dbReference type="InterPro" id="IPR005474">
    <property type="entry name" value="Transketolase_N"/>
</dbReference>
<dbReference type="InterPro" id="IPR009014">
    <property type="entry name" value="Transketo_C/PFOR_II"/>
</dbReference>
<evidence type="ECO:0000256" key="1">
    <source>
        <dbReference type="ARBA" id="ARBA00001913"/>
    </source>
</evidence>
<evidence type="ECO:0000256" key="5">
    <source>
        <dbReference type="ARBA" id="ARBA00007131"/>
    </source>
</evidence>
<dbReference type="Pfam" id="PF00456">
    <property type="entry name" value="Transketolase_N"/>
    <property type="match status" value="1"/>
</dbReference>
<dbReference type="PANTHER" id="PTHR43195:SF1">
    <property type="entry name" value="FI06132P-RELATED"/>
    <property type="match status" value="1"/>
</dbReference>
<keyword evidence="8" id="KW-0479">Metal-binding</keyword>
<dbReference type="InterPro" id="IPR033248">
    <property type="entry name" value="Transketolase_C"/>
</dbReference>
<proteinExistence type="inferred from homology"/>
<sequence length="623" mass="68482">MKNTSAWEEKAKLLRKWCLVSTTAAGSGHPTSCLSAADIATVLFDKYFTYDVTNPLNIYNDRFVLSKGHAAPLLYALFGMSNAYDLNELKTLRKLNSRFEGHPVPKYKYAEAATGSLGQGLSVGAGLAIAAKRENLPFTTYVLCGDGELAEGQVWEAANFASYHKLNNLVVILDINRLAQSGETMFGHHMNEYEQRFRAFNFRVFNIDGHNFDQIDQALEQAHSHAGLQPVAIIARTEKGKGVSFIENKEGWHGKALKEDELKKALDELGPINDNARFELRKPATTTVPSAEVKINTDIKMDFDNAKSYATREVFGEVLAQITQHTPNMYVLDADVKNSTFTEDALKVTPERFVECFIAEQNMVSVGAGLSRIGKIPVVATFGAFFMRAADQIRMARISEANIKLVGSHVGVSIGEDGPSQMALEDIAFFGALPDVVVLQPCEAVSTASLVPQMVKHNGMVYMRTLRPKTKLLYKPGEEFKIGGSKIVRKSDDDMLTVAATGITVYEALQAADMLKQEDINIRVVDCYSISPIDRETLQDCLHTTHYKCIISVEDHFSHGGLGDFISAAVSAEGVYVEKMAVTHISQSGKQEELLKDAGIDAASIAAKVKELVRSMEQVHSHA</sequence>
<evidence type="ECO:0000256" key="9">
    <source>
        <dbReference type="ARBA" id="ARBA00022837"/>
    </source>
</evidence>
<keyword evidence="11" id="KW-0786">Thiamine pyrophosphate</keyword>
<dbReference type="Pfam" id="PF02779">
    <property type="entry name" value="Transket_pyr"/>
    <property type="match status" value="1"/>
</dbReference>
<dbReference type="Pfam" id="PF02780">
    <property type="entry name" value="Transketolase_C"/>
    <property type="match status" value="1"/>
</dbReference>
<evidence type="ECO:0000313" key="13">
    <source>
        <dbReference type="EMBL" id="OQP44104.1"/>
    </source>
</evidence>
<dbReference type="InterPro" id="IPR051424">
    <property type="entry name" value="Transketolase-like"/>
</dbReference>
<evidence type="ECO:0000256" key="3">
    <source>
        <dbReference type="ARBA" id="ARBA00001946"/>
    </source>
</evidence>
<comment type="caution">
    <text evidence="13">The sequence shown here is derived from an EMBL/GenBank/DDBJ whole genome shotgun (WGS) entry which is preliminary data.</text>
</comment>
<accession>A0ABX3NRR7</accession>
<gene>
    <name evidence="13" type="ORF">A4D02_09835</name>
</gene>
<name>A0ABX3NRR7_9BACT</name>
<comment type="cofactor">
    <cofactor evidence="3">
        <name>Mg(2+)</name>
        <dbReference type="ChEBI" id="CHEBI:18420"/>
    </cofactor>
</comment>
<dbReference type="Proteomes" id="UP000192277">
    <property type="component" value="Unassembled WGS sequence"/>
</dbReference>
<evidence type="ECO:0000256" key="11">
    <source>
        <dbReference type="ARBA" id="ARBA00023052"/>
    </source>
</evidence>
<dbReference type="EMBL" id="LWBO01000034">
    <property type="protein sequence ID" value="OQP44104.1"/>
    <property type="molecule type" value="Genomic_DNA"/>
</dbReference>
<evidence type="ECO:0000259" key="12">
    <source>
        <dbReference type="SMART" id="SM00861"/>
    </source>
</evidence>
<comment type="subunit">
    <text evidence="6">Homodimer.</text>
</comment>
<keyword evidence="10" id="KW-0460">Magnesium</keyword>
<dbReference type="SUPFAM" id="SSF52518">
    <property type="entry name" value="Thiamin diphosphate-binding fold (THDP-binding)"/>
    <property type="match status" value="2"/>
</dbReference>
<dbReference type="CDD" id="cd07033">
    <property type="entry name" value="TPP_PYR_DXS_TK_like"/>
    <property type="match status" value="1"/>
</dbReference>